<dbReference type="STRING" id="1380566.A0A179FIF2"/>
<dbReference type="EMBL" id="LSBJ02000005">
    <property type="protein sequence ID" value="OAQ65207.1"/>
    <property type="molecule type" value="Genomic_DNA"/>
</dbReference>
<dbReference type="GeneID" id="28858063"/>
<keyword evidence="4" id="KW-1185">Reference proteome</keyword>
<evidence type="ECO:0000313" key="3">
    <source>
        <dbReference type="EMBL" id="OAQ65207.1"/>
    </source>
</evidence>
<accession>A0A179FIF2</accession>
<feature type="transmembrane region" description="Helical" evidence="1">
    <location>
        <begin position="51"/>
        <end position="71"/>
    </location>
</feature>
<proteinExistence type="predicted"/>
<dbReference type="Proteomes" id="UP000078397">
    <property type="component" value="Unassembled WGS sequence"/>
</dbReference>
<gene>
    <name evidence="3" type="ORF">VFPPC_16316</name>
</gene>
<comment type="caution">
    <text evidence="3">The sequence shown here is derived from an EMBL/GenBank/DDBJ whole genome shotgun (WGS) entry which is preliminary data.</text>
</comment>
<keyword evidence="1" id="KW-1133">Transmembrane helix</keyword>
<dbReference type="OrthoDB" id="5244776at2759"/>
<dbReference type="AlphaFoldDB" id="A0A179FIF2"/>
<keyword evidence="2" id="KW-0732">Signal</keyword>
<dbReference type="RefSeq" id="XP_018142521.1">
    <property type="nucleotide sequence ID" value="XM_018294069.1"/>
</dbReference>
<reference evidence="3 4" key="1">
    <citation type="journal article" date="2016" name="PLoS Pathog.">
        <title>Biosynthesis of antibiotic leucinostatins in bio-control fungus Purpureocillium lilacinum and their inhibition on phytophthora revealed by genome mining.</title>
        <authorList>
            <person name="Wang G."/>
            <person name="Liu Z."/>
            <person name="Lin R."/>
            <person name="Li E."/>
            <person name="Mao Z."/>
            <person name="Ling J."/>
            <person name="Yang Y."/>
            <person name="Yin W.B."/>
            <person name="Xie B."/>
        </authorList>
    </citation>
    <scope>NUCLEOTIDE SEQUENCE [LARGE SCALE GENOMIC DNA]</scope>
    <source>
        <strain evidence="3">170</strain>
    </source>
</reference>
<evidence type="ECO:0000256" key="1">
    <source>
        <dbReference type="SAM" id="Phobius"/>
    </source>
</evidence>
<evidence type="ECO:0000256" key="2">
    <source>
        <dbReference type="SAM" id="SignalP"/>
    </source>
</evidence>
<feature type="chain" id="PRO_5008101711" evidence="2">
    <location>
        <begin position="28"/>
        <end position="102"/>
    </location>
</feature>
<keyword evidence="1" id="KW-0472">Membrane</keyword>
<protein>
    <submittedName>
        <fullName evidence="3">Uncharacterized protein</fullName>
    </submittedName>
</protein>
<sequence>MLSALLFIATDLVATALLSSLLTPAFAGMANCIDGGSRGIWDIPLSLTDFNVIVALLGGFISLFGLVSYLLKENYYLSEARESFLTHTFLSFLQLSKQNLAP</sequence>
<feature type="signal peptide" evidence="2">
    <location>
        <begin position="1"/>
        <end position="27"/>
    </location>
</feature>
<evidence type="ECO:0000313" key="4">
    <source>
        <dbReference type="Proteomes" id="UP000078397"/>
    </source>
</evidence>
<keyword evidence="1" id="KW-0812">Transmembrane</keyword>
<organism evidence="3 4">
    <name type="scientific">Pochonia chlamydosporia 170</name>
    <dbReference type="NCBI Taxonomy" id="1380566"/>
    <lineage>
        <taxon>Eukaryota</taxon>
        <taxon>Fungi</taxon>
        <taxon>Dikarya</taxon>
        <taxon>Ascomycota</taxon>
        <taxon>Pezizomycotina</taxon>
        <taxon>Sordariomycetes</taxon>
        <taxon>Hypocreomycetidae</taxon>
        <taxon>Hypocreales</taxon>
        <taxon>Clavicipitaceae</taxon>
        <taxon>Pochonia</taxon>
    </lineage>
</organism>
<dbReference type="KEGG" id="pchm:VFPPC_16316"/>
<name>A0A179FIF2_METCM</name>